<dbReference type="Gene3D" id="3.80.10.10">
    <property type="entry name" value="Ribonuclease Inhibitor"/>
    <property type="match status" value="1"/>
</dbReference>
<evidence type="ECO:0000313" key="2">
    <source>
        <dbReference type="Proteomes" id="UP000256964"/>
    </source>
</evidence>
<evidence type="ECO:0000313" key="1">
    <source>
        <dbReference type="EMBL" id="RDX46746.1"/>
    </source>
</evidence>
<dbReference type="STRING" id="139420.A0A371D2H5"/>
<sequence length="558" mass="61765">MTAGILDLSPDLLTLMCTHCSSRSLINLATTCRALSEHASSQIWSTIPSFGTLAYTLPREVWVLKESGVLTVRATLSFTRPIKFSDLARFRKYAPYVKIVNGWGARFNLSPSAWDTLEDVLAPSCFPNLHSIFKYESQPPMVEPMHIFLCNTLRNLSLKFAPSRLVLWEDPVPDPARRWITNFFAGFPSYSPMRLVSFQVLGARTGLFPPSTLAHLAAIPTLQTLGITLLSDDFPDGVKLFNVVSPFPSLRTIQIETDSTLLCAGLLGEVCSSHIETLKVDSDEPEPVSLDDFHAVATVLANCPSAHVMKHLTLELGPLPCELEDPVPIRPDVFAIIHGLHALEEIVLGRGCYAALDDDALVATLEAWPQIRVAKLCSSETLHFGDSDTPRVTLSGLAAIAGRCQAIEAVEVPLADIDRSEVARLLTRKPPRIWEPVGLGLFRTCCPLKTLGVGPSVLAKEDIVGVAAVLSQWFPKLRTIYYLTPLSGPDWDQGKTDWGVPIDPQVERQYWWWGKVGRLIHVFASTREQEQKWRYLVDIDEALSSRVIVEHSDAAVQE</sequence>
<accession>A0A371D2H5</accession>
<organism evidence="1 2">
    <name type="scientific">Lentinus brumalis</name>
    <dbReference type="NCBI Taxonomy" id="2498619"/>
    <lineage>
        <taxon>Eukaryota</taxon>
        <taxon>Fungi</taxon>
        <taxon>Dikarya</taxon>
        <taxon>Basidiomycota</taxon>
        <taxon>Agaricomycotina</taxon>
        <taxon>Agaricomycetes</taxon>
        <taxon>Polyporales</taxon>
        <taxon>Polyporaceae</taxon>
        <taxon>Lentinus</taxon>
    </lineage>
</organism>
<evidence type="ECO:0008006" key="3">
    <source>
        <dbReference type="Google" id="ProtNLM"/>
    </source>
</evidence>
<keyword evidence="2" id="KW-1185">Reference proteome</keyword>
<dbReference type="Proteomes" id="UP000256964">
    <property type="component" value="Unassembled WGS sequence"/>
</dbReference>
<dbReference type="OrthoDB" id="2749124at2759"/>
<gene>
    <name evidence="1" type="ORF">OH76DRAFT_1406586</name>
</gene>
<proteinExistence type="predicted"/>
<dbReference type="AlphaFoldDB" id="A0A371D2H5"/>
<dbReference type="EMBL" id="KZ857424">
    <property type="protein sequence ID" value="RDX46746.1"/>
    <property type="molecule type" value="Genomic_DNA"/>
</dbReference>
<reference evidence="1 2" key="1">
    <citation type="journal article" date="2018" name="Biotechnol. Biofuels">
        <title>Integrative visual omics of the white-rot fungus Polyporus brumalis exposes the biotechnological potential of its oxidative enzymes for delignifying raw plant biomass.</title>
        <authorList>
            <person name="Miyauchi S."/>
            <person name="Rancon A."/>
            <person name="Drula E."/>
            <person name="Hage H."/>
            <person name="Chaduli D."/>
            <person name="Favel A."/>
            <person name="Grisel S."/>
            <person name="Henrissat B."/>
            <person name="Herpoel-Gimbert I."/>
            <person name="Ruiz-Duenas F.J."/>
            <person name="Chevret D."/>
            <person name="Hainaut M."/>
            <person name="Lin J."/>
            <person name="Wang M."/>
            <person name="Pangilinan J."/>
            <person name="Lipzen A."/>
            <person name="Lesage-Meessen L."/>
            <person name="Navarro D."/>
            <person name="Riley R."/>
            <person name="Grigoriev I.V."/>
            <person name="Zhou S."/>
            <person name="Raouche S."/>
            <person name="Rosso M.N."/>
        </authorList>
    </citation>
    <scope>NUCLEOTIDE SEQUENCE [LARGE SCALE GENOMIC DNA]</scope>
    <source>
        <strain evidence="1 2">BRFM 1820</strain>
    </source>
</reference>
<dbReference type="InterPro" id="IPR032675">
    <property type="entry name" value="LRR_dom_sf"/>
</dbReference>
<protein>
    <recommendedName>
        <fullName evidence="3">F-box domain-containing protein</fullName>
    </recommendedName>
</protein>
<name>A0A371D2H5_9APHY</name>